<sequence>MARRRKRQEEEHENHERWLVSYADFITLLFAFFVVMYAISSVNEGKYRVLSSAIVDAFRSGSTISVNTTPPSGGANTMIEIPETKPIAKAVKGEHQAEKKANTGSAQGDEKTRLANLTQDLAKVMDPLVKSGQVTITHSSKGVTIDIRDTALFPTAQAQPNEQSRQLMANMALQLAKVDNPIRVEGFTDTVPIRNSYFPSNWELSASRAGSVVRLFQENGIKPERLVAVGRGANLPVGDNATADGRASNRRVAITVLASGLSDAEVLSPQDASMANGR</sequence>
<feature type="region of interest" description="Disordered" evidence="8">
    <location>
        <begin position="93"/>
        <end position="112"/>
    </location>
</feature>
<comment type="caution">
    <text evidence="11">The sequence shown here is derived from an EMBL/GenBank/DDBJ whole genome shotgun (WGS) entry which is preliminary data.</text>
</comment>
<dbReference type="PROSITE" id="PS51123">
    <property type="entry name" value="OMPA_2"/>
    <property type="match status" value="1"/>
</dbReference>
<dbReference type="SUPFAM" id="SSF103088">
    <property type="entry name" value="OmpA-like"/>
    <property type="match status" value="1"/>
</dbReference>
<dbReference type="InterPro" id="IPR050330">
    <property type="entry name" value="Bact_OuterMem_StrucFunc"/>
</dbReference>
<dbReference type="InterPro" id="IPR006665">
    <property type="entry name" value="OmpA-like"/>
</dbReference>
<dbReference type="Proteomes" id="UP000192721">
    <property type="component" value="Unassembled WGS sequence"/>
</dbReference>
<accession>A0A1W0D1Y9</accession>
<organism evidence="11 12">
    <name type="scientific">Chromobacterium haemolyticum</name>
    <dbReference type="NCBI Taxonomy" id="394935"/>
    <lineage>
        <taxon>Bacteria</taxon>
        <taxon>Pseudomonadati</taxon>
        <taxon>Pseudomonadota</taxon>
        <taxon>Betaproteobacteria</taxon>
        <taxon>Neisseriales</taxon>
        <taxon>Chromobacteriaceae</taxon>
        <taxon>Chromobacterium</taxon>
    </lineage>
</organism>
<gene>
    <name evidence="11" type="ORF">B0T45_09385</name>
</gene>
<protein>
    <submittedName>
        <fullName evidence="11">Flagellar motor protein MotD</fullName>
    </submittedName>
</protein>
<evidence type="ECO:0000256" key="7">
    <source>
        <dbReference type="PROSITE-ProRule" id="PRU00473"/>
    </source>
</evidence>
<name>A0A1W0D1Y9_9NEIS</name>
<keyword evidence="11" id="KW-0966">Cell projection</keyword>
<evidence type="ECO:0000256" key="4">
    <source>
        <dbReference type="ARBA" id="ARBA00022692"/>
    </source>
</evidence>
<evidence type="ECO:0000259" key="10">
    <source>
        <dbReference type="PROSITE" id="PS51123"/>
    </source>
</evidence>
<evidence type="ECO:0000256" key="3">
    <source>
        <dbReference type="ARBA" id="ARBA00022475"/>
    </source>
</evidence>
<dbReference type="PANTHER" id="PTHR30329">
    <property type="entry name" value="STATOR ELEMENT OF FLAGELLAR MOTOR COMPLEX"/>
    <property type="match status" value="1"/>
</dbReference>
<dbReference type="AlphaFoldDB" id="A0A1W0D1Y9"/>
<keyword evidence="3" id="KW-1003">Cell membrane</keyword>
<keyword evidence="11" id="KW-0282">Flagellum</keyword>
<dbReference type="GO" id="GO:0005886">
    <property type="term" value="C:plasma membrane"/>
    <property type="evidence" value="ECO:0007669"/>
    <property type="project" value="UniProtKB-SubCell"/>
</dbReference>
<dbReference type="CDD" id="cd07185">
    <property type="entry name" value="OmpA_C-like"/>
    <property type="match status" value="1"/>
</dbReference>
<evidence type="ECO:0000313" key="11">
    <source>
        <dbReference type="EMBL" id="OQS41030.1"/>
    </source>
</evidence>
<keyword evidence="4 9" id="KW-0812">Transmembrane</keyword>
<feature type="transmembrane region" description="Helical" evidence="9">
    <location>
        <begin position="20"/>
        <end position="39"/>
    </location>
</feature>
<dbReference type="RefSeq" id="WP_081555307.1">
    <property type="nucleotide sequence ID" value="NZ_MUKV01000009.1"/>
</dbReference>
<dbReference type="InterPro" id="IPR025713">
    <property type="entry name" value="MotB-like_N_dom"/>
</dbReference>
<dbReference type="Pfam" id="PF00691">
    <property type="entry name" value="OmpA"/>
    <property type="match status" value="1"/>
</dbReference>
<comment type="subcellular location">
    <subcellularLocation>
        <location evidence="1">Cell membrane</location>
        <topology evidence="1">Single-pass membrane protein</topology>
    </subcellularLocation>
</comment>
<dbReference type="EMBL" id="MUKV01000009">
    <property type="protein sequence ID" value="OQS41030.1"/>
    <property type="molecule type" value="Genomic_DNA"/>
</dbReference>
<comment type="similarity">
    <text evidence="2">Belongs to the MotB family.</text>
</comment>
<keyword evidence="11" id="KW-0969">Cilium</keyword>
<keyword evidence="5 9" id="KW-1133">Transmembrane helix</keyword>
<dbReference type="NCBIfam" id="NF006541">
    <property type="entry name" value="PRK09038.1"/>
    <property type="match status" value="1"/>
</dbReference>
<dbReference type="InterPro" id="IPR036737">
    <property type="entry name" value="OmpA-like_sf"/>
</dbReference>
<dbReference type="Pfam" id="PF13677">
    <property type="entry name" value="MotB_plug"/>
    <property type="match status" value="1"/>
</dbReference>
<proteinExistence type="inferred from homology"/>
<dbReference type="PANTHER" id="PTHR30329:SF20">
    <property type="entry name" value="EXPORTED PROTEIN"/>
    <property type="match status" value="1"/>
</dbReference>
<dbReference type="Gene3D" id="3.30.1330.60">
    <property type="entry name" value="OmpA-like domain"/>
    <property type="match status" value="1"/>
</dbReference>
<evidence type="ECO:0000256" key="9">
    <source>
        <dbReference type="SAM" id="Phobius"/>
    </source>
</evidence>
<evidence type="ECO:0000256" key="6">
    <source>
        <dbReference type="ARBA" id="ARBA00023136"/>
    </source>
</evidence>
<evidence type="ECO:0000256" key="8">
    <source>
        <dbReference type="SAM" id="MobiDB-lite"/>
    </source>
</evidence>
<evidence type="ECO:0000313" key="12">
    <source>
        <dbReference type="Proteomes" id="UP000192721"/>
    </source>
</evidence>
<evidence type="ECO:0000256" key="1">
    <source>
        <dbReference type="ARBA" id="ARBA00004162"/>
    </source>
</evidence>
<feature type="domain" description="OmpA-like" evidence="10">
    <location>
        <begin position="140"/>
        <end position="260"/>
    </location>
</feature>
<keyword evidence="6 7" id="KW-0472">Membrane</keyword>
<evidence type="ECO:0000256" key="5">
    <source>
        <dbReference type="ARBA" id="ARBA00022989"/>
    </source>
</evidence>
<evidence type="ECO:0000256" key="2">
    <source>
        <dbReference type="ARBA" id="ARBA00008914"/>
    </source>
</evidence>
<reference evidence="11 12" key="1">
    <citation type="submission" date="2017-02" db="EMBL/GenBank/DDBJ databases">
        <title>Chromobacterium haemolyticum H5244.</title>
        <authorList>
            <person name="Gulvik C.A."/>
        </authorList>
    </citation>
    <scope>NUCLEOTIDE SEQUENCE [LARGE SCALE GENOMIC DNA]</scope>
    <source>
        <strain evidence="11 12">H5244</strain>
    </source>
</reference>